<accession>A0A2S6A3M9</accession>
<dbReference type="RefSeq" id="WP_063017561.1">
    <property type="nucleotide sequence ID" value="NZ_JAHUVX010000004.1"/>
</dbReference>
<dbReference type="Pfam" id="PF13459">
    <property type="entry name" value="Fer4_15"/>
    <property type="match status" value="1"/>
</dbReference>
<gene>
    <name evidence="1" type="ORF">C5F51_20080</name>
</gene>
<sequence>MSLTARALGIARPTSGALAIDRIACTGHGICAHILPEQIVLDDWGYPVLGAAEPDPALATEAIKLCPAAALRWVAPPAC</sequence>
<dbReference type="Gene3D" id="3.30.70.20">
    <property type="match status" value="1"/>
</dbReference>
<comment type="caution">
    <text evidence="1">The sequence shown here is derived from an EMBL/GenBank/DDBJ whole genome shotgun (WGS) entry which is preliminary data.</text>
</comment>
<keyword evidence="2" id="KW-1185">Reference proteome</keyword>
<dbReference type="AlphaFoldDB" id="A0A2S6A3M9"/>
<proteinExistence type="predicted"/>
<dbReference type="EMBL" id="PSZD01000012">
    <property type="protein sequence ID" value="PPJ26453.1"/>
    <property type="molecule type" value="Genomic_DNA"/>
</dbReference>
<organism evidence="1 2">
    <name type="scientific">Nocardia nova</name>
    <dbReference type="NCBI Taxonomy" id="37330"/>
    <lineage>
        <taxon>Bacteria</taxon>
        <taxon>Bacillati</taxon>
        <taxon>Actinomycetota</taxon>
        <taxon>Actinomycetes</taxon>
        <taxon>Mycobacteriales</taxon>
        <taxon>Nocardiaceae</taxon>
        <taxon>Nocardia</taxon>
    </lineage>
</organism>
<dbReference type="GeneID" id="66722219"/>
<evidence type="ECO:0000313" key="1">
    <source>
        <dbReference type="EMBL" id="PPJ26453.1"/>
    </source>
</evidence>
<name>A0A2S6A3M9_9NOCA</name>
<dbReference type="Proteomes" id="UP000238356">
    <property type="component" value="Unassembled WGS sequence"/>
</dbReference>
<dbReference type="SUPFAM" id="SSF54862">
    <property type="entry name" value="4Fe-4S ferredoxins"/>
    <property type="match status" value="1"/>
</dbReference>
<evidence type="ECO:0000313" key="2">
    <source>
        <dbReference type="Proteomes" id="UP000238356"/>
    </source>
</evidence>
<reference evidence="1 2" key="1">
    <citation type="submission" date="2018-02" db="EMBL/GenBank/DDBJ databases">
        <title>8 Nocardia nova and 1 Nocardia cyriacigeorgica strain used for evolution to TMP-SMX.</title>
        <authorList>
            <person name="Mehta H."/>
            <person name="Weng J."/>
            <person name="Shamoo Y."/>
        </authorList>
    </citation>
    <scope>NUCLEOTIDE SEQUENCE [LARGE SCALE GENOMIC DNA]</scope>
    <source>
        <strain evidence="1 2">BAA2227</strain>
    </source>
</reference>
<protein>
    <submittedName>
        <fullName evidence="1">Ferredoxin</fullName>
    </submittedName>
</protein>